<dbReference type="AlphaFoldDB" id="A0A1F5YNQ3"/>
<comment type="caution">
    <text evidence="1">The sequence shown here is derived from an EMBL/GenBank/DDBJ whole genome shotgun (WGS) entry which is preliminary data.</text>
</comment>
<evidence type="ECO:0000313" key="2">
    <source>
        <dbReference type="Proteomes" id="UP000178448"/>
    </source>
</evidence>
<proteinExistence type="predicted"/>
<name>A0A1F5YNQ3_9BACT</name>
<reference evidence="1 2" key="1">
    <citation type="journal article" date="2016" name="Nat. Commun.">
        <title>Thousands of microbial genomes shed light on interconnected biogeochemical processes in an aquifer system.</title>
        <authorList>
            <person name="Anantharaman K."/>
            <person name="Brown C.T."/>
            <person name="Hug L.A."/>
            <person name="Sharon I."/>
            <person name="Castelle C.J."/>
            <person name="Probst A.J."/>
            <person name="Thomas B.C."/>
            <person name="Singh A."/>
            <person name="Wilkins M.J."/>
            <person name="Karaoz U."/>
            <person name="Brodie E.L."/>
            <person name="Williams K.H."/>
            <person name="Hubbard S.S."/>
            <person name="Banfield J.F."/>
        </authorList>
    </citation>
    <scope>NUCLEOTIDE SEQUENCE [LARGE SCALE GENOMIC DNA]</scope>
</reference>
<gene>
    <name evidence="1" type="ORF">A2Z33_00250</name>
</gene>
<evidence type="ECO:0000313" key="1">
    <source>
        <dbReference type="EMBL" id="OGG01756.1"/>
    </source>
</evidence>
<dbReference type="EMBL" id="MFJD01000010">
    <property type="protein sequence ID" value="OGG01756.1"/>
    <property type="molecule type" value="Genomic_DNA"/>
</dbReference>
<dbReference type="Proteomes" id="UP000178448">
    <property type="component" value="Unassembled WGS sequence"/>
</dbReference>
<organism evidence="1 2">
    <name type="scientific">Candidatus Gottesmanbacteria bacterium RBG_16_52_11</name>
    <dbReference type="NCBI Taxonomy" id="1798374"/>
    <lineage>
        <taxon>Bacteria</taxon>
        <taxon>Candidatus Gottesmaniibacteriota</taxon>
    </lineage>
</organism>
<accession>A0A1F5YNQ3</accession>
<sequence length="263" mass="28988">MLPVFIMAFNHYEEDPQQDYVPGQFPALPDGLSGGDGPLMVMPGASGLAEVPAASWNRMHREMTTFGFLQDERLYLDGLFKYFRRLGGNLIDLSTPDLFIPVSGLPVPTIVASEQRGRSYEFDDGSTSERLVLRLNHGDGSIITFDYPKSGYYLENGHLKVPPDYDGLSDSPMSLGTFDHYDAGGQAFYNFSPVEVIAAGMQFARRKLAGYDAVWETGSVRPEDIHHITLLPLHRGSLRKDFSHFAATTGAPWGAAVVLKPVV</sequence>
<protein>
    <submittedName>
        <fullName evidence="1">Uncharacterized protein</fullName>
    </submittedName>
</protein>